<dbReference type="EMBL" id="CP000542">
    <property type="protein sequence ID" value="ABM59453.1"/>
    <property type="molecule type" value="Genomic_DNA"/>
</dbReference>
<reference evidence="2" key="1">
    <citation type="submission" date="2006-12" db="EMBL/GenBank/DDBJ databases">
        <title>Complete sequence of chromosome 1 of Verminephrobacter eiseniae EF01-2.</title>
        <authorList>
            <person name="Copeland A."/>
            <person name="Lucas S."/>
            <person name="Lapidus A."/>
            <person name="Barry K."/>
            <person name="Detter J.C."/>
            <person name="Glavina del Rio T."/>
            <person name="Dalin E."/>
            <person name="Tice H."/>
            <person name="Pitluck S."/>
            <person name="Chertkov O."/>
            <person name="Brettin T."/>
            <person name="Bruce D."/>
            <person name="Han C."/>
            <person name="Tapia R."/>
            <person name="Gilna P."/>
            <person name="Schmutz J."/>
            <person name="Larimer F."/>
            <person name="Land M."/>
            <person name="Hauser L."/>
            <person name="Kyrpides N."/>
            <person name="Kim E."/>
            <person name="Stahl D."/>
            <person name="Richardson P."/>
        </authorList>
    </citation>
    <scope>NUCLEOTIDE SEQUENCE [LARGE SCALE GENOMIC DNA]</scope>
    <source>
        <strain evidence="2">EF01-2</strain>
    </source>
</reference>
<evidence type="ECO:0000313" key="1">
    <source>
        <dbReference type="EMBL" id="ABM59453.1"/>
    </source>
</evidence>
<proteinExistence type="predicted"/>
<dbReference type="STRING" id="391735.Veis_3740"/>
<dbReference type="Gene3D" id="1.10.10.10">
    <property type="entry name" value="Winged helix-like DNA-binding domain superfamily/Winged helix DNA-binding domain"/>
    <property type="match status" value="1"/>
</dbReference>
<dbReference type="SUPFAM" id="SSF88659">
    <property type="entry name" value="Sigma3 and sigma4 domains of RNA polymerase sigma factors"/>
    <property type="match status" value="1"/>
</dbReference>
<name>A1WP96_VEREI</name>
<dbReference type="InterPro" id="IPR013324">
    <property type="entry name" value="RNA_pol_sigma_r3/r4-like"/>
</dbReference>
<gene>
    <name evidence="1" type="ordered locus">Veis_3740</name>
</gene>
<evidence type="ECO:0000313" key="2">
    <source>
        <dbReference type="Proteomes" id="UP000000374"/>
    </source>
</evidence>
<dbReference type="Proteomes" id="UP000000374">
    <property type="component" value="Chromosome"/>
</dbReference>
<keyword evidence="2" id="KW-1185">Reference proteome</keyword>
<dbReference type="InterPro" id="IPR036388">
    <property type="entry name" value="WH-like_DNA-bd_sf"/>
</dbReference>
<dbReference type="HOGENOM" id="CLU_090992_0_0_4"/>
<dbReference type="eggNOG" id="COG1595">
    <property type="taxonomic scope" value="Bacteria"/>
</dbReference>
<protein>
    <submittedName>
        <fullName evidence="1">RNA polymerase, sigma-24 subunit, ECF subfamily</fullName>
    </submittedName>
</protein>
<sequence>MPEPLKSKDKHGAPFTRPPEIEASLGRLEAVDAAARLQAFAVASRKSSGYVPSEALTYFLRRAWAADARDEFKQIFELLMKRVEQSLYSTVADSRMTGAQGIREEIMGRFAERIAKDCQGRFAMLDFFEVRFDLAFARFRKTVLRQIGPASVLTVPLSTDGDEGQDISPEVEAAAADFLGGDPQKIDDPAFRLELDAAIDALPDDQRRVVGLLRQGFQIDSKDSNIMTIAKMLKCDERTVRNRRDRAYKTLRSALQEDA</sequence>
<dbReference type="RefSeq" id="WP_011811442.1">
    <property type="nucleotide sequence ID" value="NC_008786.1"/>
</dbReference>
<dbReference type="GeneID" id="76462114"/>
<organism evidence="1 2">
    <name type="scientific">Verminephrobacter eiseniae (strain EF01-2)</name>
    <dbReference type="NCBI Taxonomy" id="391735"/>
    <lineage>
        <taxon>Bacteria</taxon>
        <taxon>Pseudomonadati</taxon>
        <taxon>Pseudomonadota</taxon>
        <taxon>Betaproteobacteria</taxon>
        <taxon>Burkholderiales</taxon>
        <taxon>Comamonadaceae</taxon>
        <taxon>Verminephrobacter</taxon>
    </lineage>
</organism>
<dbReference type="OrthoDB" id="7548639at2"/>
<dbReference type="AlphaFoldDB" id="A1WP96"/>
<accession>A1WP96</accession>
<dbReference type="KEGG" id="vei:Veis_3740"/>